<feature type="compositionally biased region" description="Low complexity" evidence="1">
    <location>
        <begin position="43"/>
        <end position="52"/>
    </location>
</feature>
<dbReference type="PROSITE" id="PS50192">
    <property type="entry name" value="T_SNARE"/>
    <property type="match status" value="1"/>
</dbReference>
<accession>A0A0G4IBZ4</accession>
<gene>
    <name evidence="4" type="ORF">Cvel_12982</name>
</gene>
<name>A0A0G4IBZ4_9ALVE</name>
<keyword evidence="2" id="KW-1133">Transmembrane helix</keyword>
<dbReference type="SUPFAM" id="SSF58038">
    <property type="entry name" value="SNARE fusion complex"/>
    <property type="match status" value="1"/>
</dbReference>
<evidence type="ECO:0000256" key="2">
    <source>
        <dbReference type="SAM" id="Phobius"/>
    </source>
</evidence>
<dbReference type="Gene3D" id="1.20.5.110">
    <property type="match status" value="1"/>
</dbReference>
<sequence length="211" mass="23878">MESIPSSLQAHAKAQAGVFSFYPQQQSEKEKERLGIRRGLVRTHSSSASTASDIMSERRFGGSERGRERDRESWKASAKEPLLRPDDFTKPVQIQVQRAESLEDGETALRRDQVDAVRQIQSDAESLNRLQREVASRVAEQGQDIDTIESQMIVAQQKMQETVVQLEIGRAAAETRRRRKARVLCILMVSLLLITGFLMLINRFAPSGRNR</sequence>
<feature type="domain" description="T-SNARE coiled-coil homology" evidence="3">
    <location>
        <begin position="107"/>
        <end position="152"/>
    </location>
</feature>
<keyword evidence="2" id="KW-0812">Transmembrane</keyword>
<reference evidence="4" key="1">
    <citation type="submission" date="2014-11" db="EMBL/GenBank/DDBJ databases">
        <authorList>
            <person name="Otto D Thomas"/>
            <person name="Naeem Raeece"/>
        </authorList>
    </citation>
    <scope>NUCLEOTIDE SEQUENCE</scope>
</reference>
<protein>
    <recommendedName>
        <fullName evidence="3">t-SNARE coiled-coil homology domain-containing protein</fullName>
    </recommendedName>
</protein>
<organism evidence="4">
    <name type="scientific">Chromera velia CCMP2878</name>
    <dbReference type="NCBI Taxonomy" id="1169474"/>
    <lineage>
        <taxon>Eukaryota</taxon>
        <taxon>Sar</taxon>
        <taxon>Alveolata</taxon>
        <taxon>Colpodellida</taxon>
        <taxon>Chromeraceae</taxon>
        <taxon>Chromera</taxon>
    </lineage>
</organism>
<dbReference type="AlphaFoldDB" id="A0A0G4IBZ4"/>
<feature type="compositionally biased region" description="Basic and acidic residues" evidence="1">
    <location>
        <begin position="55"/>
        <end position="80"/>
    </location>
</feature>
<dbReference type="InterPro" id="IPR000727">
    <property type="entry name" value="T_SNARE_dom"/>
</dbReference>
<evidence type="ECO:0000259" key="3">
    <source>
        <dbReference type="PROSITE" id="PS50192"/>
    </source>
</evidence>
<evidence type="ECO:0000256" key="1">
    <source>
        <dbReference type="SAM" id="MobiDB-lite"/>
    </source>
</evidence>
<evidence type="ECO:0000313" key="4">
    <source>
        <dbReference type="EMBL" id="CEM54717.1"/>
    </source>
</evidence>
<keyword evidence="2" id="KW-0472">Membrane</keyword>
<feature type="transmembrane region" description="Helical" evidence="2">
    <location>
        <begin position="183"/>
        <end position="205"/>
    </location>
</feature>
<feature type="region of interest" description="Disordered" evidence="1">
    <location>
        <begin position="23"/>
        <end position="80"/>
    </location>
</feature>
<dbReference type="VEuPathDB" id="CryptoDB:Cvel_12982"/>
<proteinExistence type="predicted"/>
<dbReference type="EMBL" id="CDMZ01005810">
    <property type="protein sequence ID" value="CEM54717.1"/>
    <property type="molecule type" value="Genomic_DNA"/>
</dbReference>